<dbReference type="Proteomes" id="UP000322918">
    <property type="component" value="Unassembled WGS sequence"/>
</dbReference>
<accession>A0A5M9GSI0</accession>
<protein>
    <submittedName>
        <fullName evidence="1">Uncharacterized protein</fullName>
    </submittedName>
</protein>
<dbReference type="AlphaFoldDB" id="A0A5M9GSI0"/>
<dbReference type="OrthoDB" id="983161at2"/>
<proteinExistence type="predicted"/>
<keyword evidence="2" id="KW-1185">Reference proteome</keyword>
<reference evidence="1 2" key="1">
    <citation type="submission" date="2019-09" db="EMBL/GenBank/DDBJ databases">
        <title>Pararcticibacter amylolyticus gen. nov., sp. nov., isolated from a rottenly hemp rope, and reclassification of Pedobacter tournemirensis as Pararcticibacter tournemirensis comb. nov.</title>
        <authorList>
            <person name="Cai Y."/>
        </authorList>
    </citation>
    <scope>NUCLEOTIDE SEQUENCE [LARGE SCALE GENOMIC DNA]</scope>
    <source>
        <strain evidence="1 2">TF5-37.2-LB10</strain>
    </source>
</reference>
<dbReference type="EMBL" id="VWNE01000040">
    <property type="protein sequence ID" value="KAA8476829.1"/>
    <property type="molecule type" value="Genomic_DNA"/>
</dbReference>
<sequence length="174" mass="20237">MTVENVKNAIALLEAINPSGEYAYERAFLAYMTIKKLPVFVFKIEKGIEVFRARTSFESNLYEKISDIALPPHEVIKSFARCNRPYQSKFYCAENRPTSYIELAEYWADNREIGEKLYATIGRWLIKCPFSAVIITSPYPEQRQSPFDKYHGEGLDRILNEYDGEFREANILII</sequence>
<evidence type="ECO:0000313" key="1">
    <source>
        <dbReference type="EMBL" id="KAA8476829.1"/>
    </source>
</evidence>
<evidence type="ECO:0000313" key="2">
    <source>
        <dbReference type="Proteomes" id="UP000322918"/>
    </source>
</evidence>
<comment type="caution">
    <text evidence="1">The sequence shown here is derived from an EMBL/GenBank/DDBJ whole genome shotgun (WGS) entry which is preliminary data.</text>
</comment>
<dbReference type="RefSeq" id="WP_141814195.1">
    <property type="nucleotide sequence ID" value="NZ_VFPL01000001.1"/>
</dbReference>
<gene>
    <name evidence="1" type="ORF">F1649_19320</name>
</gene>
<name>A0A5M9GSI0_9SPHI</name>
<organism evidence="1 2">
    <name type="scientific">Arcticibacter tournemirensis</name>
    <dbReference type="NCBI Taxonomy" id="699437"/>
    <lineage>
        <taxon>Bacteria</taxon>
        <taxon>Pseudomonadati</taxon>
        <taxon>Bacteroidota</taxon>
        <taxon>Sphingobacteriia</taxon>
        <taxon>Sphingobacteriales</taxon>
        <taxon>Sphingobacteriaceae</taxon>
        <taxon>Arcticibacter</taxon>
    </lineage>
</organism>